<comment type="caution">
    <text evidence="2">The sequence shown here is derived from an EMBL/GenBank/DDBJ whole genome shotgun (WGS) entry which is preliminary data.</text>
</comment>
<dbReference type="InterPro" id="IPR016195">
    <property type="entry name" value="Pol/histidinol_Pase-like"/>
</dbReference>
<dbReference type="AlphaFoldDB" id="A0A7W3LIH8"/>
<dbReference type="PANTHER" id="PTHR42924:SF3">
    <property type="entry name" value="POLYMERASE_HISTIDINOL PHOSPHATASE N-TERMINAL DOMAIN-CONTAINING PROTEIN"/>
    <property type="match status" value="1"/>
</dbReference>
<reference evidence="2 3" key="1">
    <citation type="submission" date="2020-08" db="EMBL/GenBank/DDBJ databases">
        <title>Genomic Encyclopedia of Type Strains, Phase IV (KMG-IV): sequencing the most valuable type-strain genomes for metagenomic binning, comparative biology and taxonomic classification.</title>
        <authorList>
            <person name="Goeker M."/>
        </authorList>
    </citation>
    <scope>NUCLEOTIDE SEQUENCE [LARGE SCALE GENOMIC DNA]</scope>
    <source>
        <strain evidence="2 3">DSM 44197</strain>
    </source>
</reference>
<evidence type="ECO:0000313" key="3">
    <source>
        <dbReference type="Proteomes" id="UP000572680"/>
    </source>
</evidence>
<sequence>MRIDLHCHSTVSDGLRTPAEVVRLAADAGVDVLALTDHDTTAGWDAARAALPEGMELVPGMELSCRYDGHSLHMLAYWFDPADADLTAELARVRGGRVGRARAMVDRLRELGVEITYEQVGRYARGEAVGRPHIARAMVEAGVIAEEKDAFTAEWIAAGGRAHARRYALDPFRAVELVRAAGGVTVLAHPRAARGGHVFPDGLIEALGAAGLTGVEVDHYLHDAAARARLRALAGRLGLVPTGSSDFHGRDGEIPARDTTAPEAFERLRAATRESR</sequence>
<dbReference type="SUPFAM" id="SSF89550">
    <property type="entry name" value="PHP domain-like"/>
    <property type="match status" value="1"/>
</dbReference>
<dbReference type="SMART" id="SM00481">
    <property type="entry name" value="POLIIIAc"/>
    <property type="match status" value="1"/>
</dbReference>
<dbReference type="InterPro" id="IPR003141">
    <property type="entry name" value="Pol/His_phosphatase_N"/>
</dbReference>
<feature type="domain" description="Polymerase/histidinol phosphatase N-terminal" evidence="1">
    <location>
        <begin position="3"/>
        <end position="67"/>
    </location>
</feature>
<name>A0A7W3LIH8_ACTNM</name>
<dbReference type="Gene3D" id="1.10.150.650">
    <property type="match status" value="1"/>
</dbReference>
<dbReference type="GO" id="GO:0035312">
    <property type="term" value="F:5'-3' DNA exonuclease activity"/>
    <property type="evidence" value="ECO:0007669"/>
    <property type="project" value="TreeGrafter"/>
</dbReference>
<dbReference type="InterPro" id="IPR052018">
    <property type="entry name" value="PHP_domain"/>
</dbReference>
<dbReference type="Proteomes" id="UP000572680">
    <property type="component" value="Unassembled WGS sequence"/>
</dbReference>
<protein>
    <recommendedName>
        <fullName evidence="1">Polymerase/histidinol phosphatase N-terminal domain-containing protein</fullName>
    </recommendedName>
</protein>
<dbReference type="InterPro" id="IPR004013">
    <property type="entry name" value="PHP_dom"/>
</dbReference>
<accession>A0A7W3LIH8</accession>
<proteinExistence type="predicted"/>
<gene>
    <name evidence="2" type="ORF">HNR61_000379</name>
</gene>
<dbReference type="RefSeq" id="WP_182841371.1">
    <property type="nucleotide sequence ID" value="NZ_BAAALP010000006.1"/>
</dbReference>
<evidence type="ECO:0000313" key="2">
    <source>
        <dbReference type="EMBL" id="MBA8948781.1"/>
    </source>
</evidence>
<dbReference type="CDD" id="cd07438">
    <property type="entry name" value="PHP_HisPPase_AMP"/>
    <property type="match status" value="1"/>
</dbReference>
<organism evidence="2 3">
    <name type="scientific">Actinomadura namibiensis</name>
    <dbReference type="NCBI Taxonomy" id="182080"/>
    <lineage>
        <taxon>Bacteria</taxon>
        <taxon>Bacillati</taxon>
        <taxon>Actinomycetota</taxon>
        <taxon>Actinomycetes</taxon>
        <taxon>Streptosporangiales</taxon>
        <taxon>Thermomonosporaceae</taxon>
        <taxon>Actinomadura</taxon>
    </lineage>
</organism>
<dbReference type="Gene3D" id="3.20.20.140">
    <property type="entry name" value="Metal-dependent hydrolases"/>
    <property type="match status" value="1"/>
</dbReference>
<keyword evidence="3" id="KW-1185">Reference proteome</keyword>
<dbReference type="GO" id="GO:0004534">
    <property type="term" value="F:5'-3' RNA exonuclease activity"/>
    <property type="evidence" value="ECO:0007669"/>
    <property type="project" value="TreeGrafter"/>
</dbReference>
<evidence type="ECO:0000259" key="1">
    <source>
        <dbReference type="SMART" id="SM00481"/>
    </source>
</evidence>
<dbReference type="EMBL" id="JACJIA010000001">
    <property type="protein sequence ID" value="MBA8948781.1"/>
    <property type="molecule type" value="Genomic_DNA"/>
</dbReference>
<dbReference type="Pfam" id="PF02811">
    <property type="entry name" value="PHP"/>
    <property type="match status" value="1"/>
</dbReference>
<dbReference type="PANTHER" id="PTHR42924">
    <property type="entry name" value="EXONUCLEASE"/>
    <property type="match status" value="1"/>
</dbReference>